<dbReference type="GO" id="GO:0016798">
    <property type="term" value="F:hydrolase activity, acting on glycosyl bonds"/>
    <property type="evidence" value="ECO:0007669"/>
    <property type="project" value="UniProtKB-KW"/>
</dbReference>
<evidence type="ECO:0000256" key="1">
    <source>
        <dbReference type="SAM" id="MobiDB-lite"/>
    </source>
</evidence>
<dbReference type="EMBL" id="CP155447">
    <property type="protein sequence ID" value="XBH00924.1"/>
    <property type="molecule type" value="Genomic_DNA"/>
</dbReference>
<dbReference type="CDD" id="cd15482">
    <property type="entry name" value="Sialidase_non-viral"/>
    <property type="match status" value="1"/>
</dbReference>
<proteinExistence type="predicted"/>
<dbReference type="Gene3D" id="2.120.10.10">
    <property type="match status" value="1"/>
</dbReference>
<dbReference type="AlphaFoldDB" id="A0AAU7C7E3"/>
<dbReference type="RefSeq" id="WP_406693606.1">
    <property type="nucleotide sequence ID" value="NZ_CP155447.1"/>
</dbReference>
<name>A0AAU7C7E3_9BACT</name>
<dbReference type="EC" id="3.2.1.-" evidence="2"/>
<dbReference type="SUPFAM" id="SSF50939">
    <property type="entry name" value="Sialidases"/>
    <property type="match status" value="1"/>
</dbReference>
<sequence>MTKSIVLAVALMAAGGFAMGWLAFGSRARTALNPSAIETAQKNSARPVEVERRYVLRPEDIQADRETPALAVDDKGHVVVAWASQTGDLERTIYLLRSSDGGTNFAPPVPWRKVPIYKFQSKSPGKTMAFSTHVLPRLTASAGSIWLGWVEAINGGPDVRYLVARSTDGGTSFAEPVSVHGDKAVRPGFTSLSAGADGTLSASWLDGRSQGQQPFFSLGTKGANGFGTEELVFAGPDGKGICPCCDLSTARSPQGSTFVAFRNNDSGHRDIYIAQSESGEKVTFSPPIAVTPGHWKFEGCPHDGPSLALSGDRLHLLWMDAHTGKNRVYAASSELPSLNFSARELSQESKGAQGHPKLLADSSGTLHAVWDESLDPAPTAEGGHGGASHSHNATLSGGGRAIMYAISKANGEFGTARALAPHAGAFQLNPAIAVGPTGDVFVAWNELDTEGKQVVLVRLPPTEPNRR</sequence>
<organism evidence="2">
    <name type="scientific">Singulisphaera sp. Ch08</name>
    <dbReference type="NCBI Taxonomy" id="3120278"/>
    <lineage>
        <taxon>Bacteria</taxon>
        <taxon>Pseudomonadati</taxon>
        <taxon>Planctomycetota</taxon>
        <taxon>Planctomycetia</taxon>
        <taxon>Isosphaerales</taxon>
        <taxon>Isosphaeraceae</taxon>
        <taxon>Singulisphaera</taxon>
    </lineage>
</organism>
<reference evidence="2" key="1">
    <citation type="submission" date="2024-05" db="EMBL/GenBank/DDBJ databases">
        <title>Planctomycetes of the genus Singulisphaera possess chitinolytic capabilities.</title>
        <authorList>
            <person name="Ivanova A."/>
        </authorList>
    </citation>
    <scope>NUCLEOTIDE SEQUENCE</scope>
    <source>
        <strain evidence="2">Ch08T</strain>
    </source>
</reference>
<feature type="region of interest" description="Disordered" evidence="1">
    <location>
        <begin position="374"/>
        <end position="393"/>
    </location>
</feature>
<protein>
    <submittedName>
        <fullName evidence="2">Sialidase family protein</fullName>
        <ecNumber evidence="2">3.2.1.-</ecNumber>
    </submittedName>
</protein>
<dbReference type="InterPro" id="IPR036278">
    <property type="entry name" value="Sialidase_sf"/>
</dbReference>
<keyword evidence="2" id="KW-0378">Hydrolase</keyword>
<accession>A0AAU7C7E3</accession>
<gene>
    <name evidence="2" type="ORF">V5E97_21480</name>
</gene>
<keyword evidence="2" id="KW-0326">Glycosidase</keyword>
<evidence type="ECO:0000313" key="2">
    <source>
        <dbReference type="EMBL" id="XBH00924.1"/>
    </source>
</evidence>